<reference evidence="1" key="2">
    <citation type="submission" date="2022-06" db="UniProtKB">
        <authorList>
            <consortium name="EnsemblMetazoa"/>
        </authorList>
    </citation>
    <scope>IDENTIFICATION</scope>
    <source>
        <strain evidence="1">PS312</strain>
    </source>
</reference>
<name>A0A2A6B9R7_PRIPA</name>
<gene>
    <name evidence="1" type="primary">WBGene00273874</name>
</gene>
<dbReference type="Proteomes" id="UP000005239">
    <property type="component" value="Unassembled WGS sequence"/>
</dbReference>
<keyword evidence="2" id="KW-1185">Reference proteome</keyword>
<accession>A0A2A6B9R7</accession>
<reference evidence="2" key="1">
    <citation type="journal article" date="2008" name="Nat. Genet.">
        <title>The Pristionchus pacificus genome provides a unique perspective on nematode lifestyle and parasitism.</title>
        <authorList>
            <person name="Dieterich C."/>
            <person name="Clifton S.W."/>
            <person name="Schuster L.N."/>
            <person name="Chinwalla A."/>
            <person name="Delehaunty K."/>
            <person name="Dinkelacker I."/>
            <person name="Fulton L."/>
            <person name="Fulton R."/>
            <person name="Godfrey J."/>
            <person name="Minx P."/>
            <person name="Mitreva M."/>
            <person name="Roeseler W."/>
            <person name="Tian H."/>
            <person name="Witte H."/>
            <person name="Yang S.P."/>
            <person name="Wilson R.K."/>
            <person name="Sommer R.J."/>
        </authorList>
    </citation>
    <scope>NUCLEOTIDE SEQUENCE [LARGE SCALE GENOMIC DNA]</scope>
    <source>
        <strain evidence="2">PS312</strain>
    </source>
</reference>
<protein>
    <submittedName>
        <fullName evidence="1">Uncharacterized protein</fullName>
    </submittedName>
</protein>
<organism evidence="1 2">
    <name type="scientific">Pristionchus pacificus</name>
    <name type="common">Parasitic nematode worm</name>
    <dbReference type="NCBI Taxonomy" id="54126"/>
    <lineage>
        <taxon>Eukaryota</taxon>
        <taxon>Metazoa</taxon>
        <taxon>Ecdysozoa</taxon>
        <taxon>Nematoda</taxon>
        <taxon>Chromadorea</taxon>
        <taxon>Rhabditida</taxon>
        <taxon>Rhabditina</taxon>
        <taxon>Diplogasteromorpha</taxon>
        <taxon>Diplogasteroidea</taxon>
        <taxon>Neodiplogasteridae</taxon>
        <taxon>Pristionchus</taxon>
    </lineage>
</organism>
<sequence length="194" mass="22551">MSRNTSPAYAKLLLIVTLIPITTDIIFTFLFDPVPLIPLPCILRWNPIIFTPGNVTIYYATWVTVICWNAVAYGSSASRISRFSIKDRDIFLSTMTIVFTICGPILLIPRYPGEYSMLKNTTVGFTDSQLKRLDCYEIHLLFIFIGYCYSMFAICFCFLVTLTVHIFMLLRDTERIPMSDKTRSYHDFDWIFWL</sequence>
<accession>A0A8R1YU60</accession>
<evidence type="ECO:0000313" key="1">
    <source>
        <dbReference type="EnsemblMetazoa" id="PPA35505.1"/>
    </source>
</evidence>
<dbReference type="AlphaFoldDB" id="A0A2A6B9R7"/>
<evidence type="ECO:0000313" key="2">
    <source>
        <dbReference type="Proteomes" id="UP000005239"/>
    </source>
</evidence>
<dbReference type="EnsemblMetazoa" id="PPA35505.1">
    <property type="protein sequence ID" value="PPA35505.1"/>
    <property type="gene ID" value="WBGene00273874"/>
</dbReference>
<proteinExistence type="predicted"/>